<feature type="region of interest" description="Disordered" evidence="11">
    <location>
        <begin position="516"/>
        <end position="594"/>
    </location>
</feature>
<feature type="region of interest" description="Disordered" evidence="11">
    <location>
        <begin position="432"/>
        <end position="478"/>
    </location>
</feature>
<dbReference type="Pfam" id="PF02752">
    <property type="entry name" value="Arrestin_C"/>
    <property type="match status" value="1"/>
</dbReference>
<dbReference type="RefSeq" id="XP_007800082.1">
    <property type="nucleotide sequence ID" value="XM_007801891.1"/>
</dbReference>
<feature type="region of interest" description="Disordered" evidence="11">
    <location>
        <begin position="776"/>
        <end position="816"/>
    </location>
</feature>
<comment type="subcellular location">
    <subcellularLocation>
        <location evidence="3">Nucleus</location>
    </subcellularLocation>
</comment>
<evidence type="ECO:0000256" key="6">
    <source>
        <dbReference type="ARBA" id="ARBA00022833"/>
    </source>
</evidence>
<evidence type="ECO:0000256" key="8">
    <source>
        <dbReference type="ARBA" id="ARBA00023211"/>
    </source>
</evidence>
<keyword evidence="8" id="KW-0464">Manganese</keyword>
<keyword evidence="7" id="KW-0408">Iron</keyword>
<dbReference type="SMART" id="SM01124">
    <property type="entry name" value="DBR1"/>
    <property type="match status" value="1"/>
</dbReference>
<dbReference type="InterPro" id="IPR041816">
    <property type="entry name" value="Dbr1_N"/>
</dbReference>
<dbReference type="InterPro" id="IPR007708">
    <property type="entry name" value="DBR1_C"/>
</dbReference>
<dbReference type="PANTHER" id="PTHR12849">
    <property type="entry name" value="RNA LARIAT DEBRANCHING ENZYME"/>
    <property type="match status" value="1"/>
</dbReference>
<dbReference type="CDD" id="cd00844">
    <property type="entry name" value="MPP_Dbr1_N"/>
    <property type="match status" value="1"/>
</dbReference>
<proteinExistence type="predicted"/>
<comment type="cofactor">
    <cofactor evidence="2">
        <name>Zn(2+)</name>
        <dbReference type="ChEBI" id="CHEBI:29105"/>
    </cofactor>
</comment>
<dbReference type="SMART" id="SM01017">
    <property type="entry name" value="Arrestin_C"/>
    <property type="match status" value="1"/>
</dbReference>
<accession>U1GA39</accession>
<feature type="region of interest" description="Disordered" evidence="11">
    <location>
        <begin position="248"/>
        <end position="340"/>
    </location>
</feature>
<organism evidence="14 15">
    <name type="scientific">Endocarpon pusillum (strain Z07020 / HMAS-L-300199)</name>
    <name type="common">Lichen-forming fungus</name>
    <dbReference type="NCBI Taxonomy" id="1263415"/>
    <lineage>
        <taxon>Eukaryota</taxon>
        <taxon>Fungi</taxon>
        <taxon>Dikarya</taxon>
        <taxon>Ascomycota</taxon>
        <taxon>Pezizomycotina</taxon>
        <taxon>Eurotiomycetes</taxon>
        <taxon>Chaetothyriomycetidae</taxon>
        <taxon>Verrucariales</taxon>
        <taxon>Verrucariaceae</taxon>
        <taxon>Endocarpon</taxon>
    </lineage>
</organism>
<evidence type="ECO:0000256" key="4">
    <source>
        <dbReference type="ARBA" id="ARBA00022723"/>
    </source>
</evidence>
<evidence type="ECO:0000256" key="9">
    <source>
        <dbReference type="ARBA" id="ARBA00023242"/>
    </source>
</evidence>
<evidence type="ECO:0000313" key="15">
    <source>
        <dbReference type="Proteomes" id="UP000019373"/>
    </source>
</evidence>
<evidence type="ECO:0000256" key="10">
    <source>
        <dbReference type="SAM" id="Coils"/>
    </source>
</evidence>
<keyword evidence="9" id="KW-0539">Nucleus</keyword>
<reference evidence="15" key="1">
    <citation type="journal article" date="2014" name="BMC Genomics">
        <title>Genome characteristics reveal the impact of lichenization on lichen-forming fungus Endocarpon pusillum Hedwig (Verrucariales, Ascomycota).</title>
        <authorList>
            <person name="Wang Y.-Y."/>
            <person name="Liu B."/>
            <person name="Zhang X.-Y."/>
            <person name="Zhou Q.-M."/>
            <person name="Zhang T."/>
            <person name="Li H."/>
            <person name="Yu Y.-F."/>
            <person name="Zhang X.-L."/>
            <person name="Hao X.-Y."/>
            <person name="Wang M."/>
            <person name="Wang L."/>
            <person name="Wei J.-C."/>
        </authorList>
    </citation>
    <scope>NUCLEOTIDE SEQUENCE [LARGE SCALE GENOMIC DNA]</scope>
    <source>
        <strain evidence="15">Z07020 / HMAS-L-300199</strain>
    </source>
</reference>
<dbReference type="HOGENOM" id="CLU_005893_3_0_1"/>
<evidence type="ECO:0000256" key="2">
    <source>
        <dbReference type="ARBA" id="ARBA00001947"/>
    </source>
</evidence>
<feature type="compositionally biased region" description="Polar residues" evidence="11">
    <location>
        <begin position="328"/>
        <end position="340"/>
    </location>
</feature>
<dbReference type="Proteomes" id="UP000019373">
    <property type="component" value="Unassembled WGS sequence"/>
</dbReference>
<dbReference type="InterPro" id="IPR011022">
    <property type="entry name" value="Arrestin_C-like"/>
</dbReference>
<dbReference type="GO" id="GO:0005634">
    <property type="term" value="C:nucleus"/>
    <property type="evidence" value="ECO:0007669"/>
    <property type="project" value="UniProtKB-SubCell"/>
</dbReference>
<evidence type="ECO:0000256" key="3">
    <source>
        <dbReference type="ARBA" id="ARBA00004123"/>
    </source>
</evidence>
<keyword evidence="6" id="KW-0862">Zinc</keyword>
<dbReference type="PANTHER" id="PTHR12849:SF0">
    <property type="entry name" value="LARIAT DEBRANCHING ENZYME"/>
    <property type="match status" value="1"/>
</dbReference>
<feature type="coiled-coil region" evidence="10">
    <location>
        <begin position="352"/>
        <end position="379"/>
    </location>
</feature>
<feature type="domain" description="Arrestin C-terminal-like" evidence="12">
    <location>
        <begin position="1061"/>
        <end position="1217"/>
    </location>
</feature>
<feature type="compositionally biased region" description="Basic and acidic residues" evidence="11">
    <location>
        <begin position="575"/>
        <end position="594"/>
    </location>
</feature>
<evidence type="ECO:0000259" key="12">
    <source>
        <dbReference type="SMART" id="SM01017"/>
    </source>
</evidence>
<dbReference type="GO" id="GO:0000398">
    <property type="term" value="P:mRNA splicing, via spliceosome"/>
    <property type="evidence" value="ECO:0007669"/>
    <property type="project" value="TreeGrafter"/>
</dbReference>
<dbReference type="GeneID" id="19237113"/>
<feature type="domain" description="Lariat debranching enzyme C-terminal" evidence="13">
    <location>
        <begin position="622"/>
        <end position="771"/>
    </location>
</feature>
<gene>
    <name evidence="14" type="ORF">EPUS_02059</name>
</gene>
<dbReference type="OrthoDB" id="4001642at2759"/>
<keyword evidence="5" id="KW-0378">Hydrolase</keyword>
<comment type="cofactor">
    <cofactor evidence="1">
        <name>Mn(2+)</name>
        <dbReference type="ChEBI" id="CHEBI:29035"/>
    </cofactor>
</comment>
<keyword evidence="4" id="KW-0479">Metal-binding</keyword>
<keyword evidence="10" id="KW-0175">Coiled coil</keyword>
<evidence type="ECO:0000256" key="1">
    <source>
        <dbReference type="ARBA" id="ARBA00001936"/>
    </source>
</evidence>
<evidence type="ECO:0000259" key="13">
    <source>
        <dbReference type="SMART" id="SM01124"/>
    </source>
</evidence>
<dbReference type="GO" id="GO:0008419">
    <property type="term" value="F:RNA lariat debranching enzyme activity"/>
    <property type="evidence" value="ECO:0007669"/>
    <property type="project" value="TreeGrafter"/>
</dbReference>
<keyword evidence="15" id="KW-1185">Reference proteome</keyword>
<evidence type="ECO:0000256" key="11">
    <source>
        <dbReference type="SAM" id="MobiDB-lite"/>
    </source>
</evidence>
<dbReference type="InterPro" id="IPR029052">
    <property type="entry name" value="Metallo-depent_PP-like"/>
</dbReference>
<sequence length="1336" mass="149399">MSELKNGQPKLRVAVEGCGHGTLHAIYASVEESCRIKGWDGIDVLIIGGDFQAVRNKYDLNVTAMPAKYRKMGDFHEYYSGARRAPFLTIFIGGNHEASNHLFELYYGGWVAPNIYYMGAANILRLGPLRIAALSGIWKGYDYRKPHFERVPYNEPESVSIFHVRELDVRKLLSVRTQVDVGLSHDWPQGIEWEGNFRWLFNKKDRFEADASEGRLGSVAARQCLDRLRPNYWFSAHLHVKYTATKQHGDYDSVGPSQEKRPRHGTPLFEPAASRVDTQHNPETTSNLSESHTTSSQQDNYQRGPPDQIERPADGISTLSSPLARGKSSPQINSTSKTPEQVQVSAWQNFQVEGVRAEAQDTELRLQEQRERTAEEERTGVRNRPHYTFDETWKQVQIDDRIERGITSVSKTVRLPGEDTNMANLDGCIESKLKRRRSTSSEDRVKKGHKVPPSKPRSVQAGQLDGQVPAPAINGNNMTSNVDEIEINISDSSSDEIGSGKELPRTNSIRIVPADVEDGVPFQPTRQIPNKRAKPEVVMSDDSDEGGVKLDPTSPPFVPKARSSSQSALVEEELRDGTTSKADTEEREEEKVSETMRAQLAELSSTFGPPPSQQPVSASLPLPKSIANTTTRFLALDKCERGRDFLQLLEVESITEQPCLPNAQPYRLQYDKEWLAILRVFAPELELGGDPNSKVPPDRGDTYYRDRIIEEEKWIEEHVVLPNRLTVPDNFTITAPVYDPDESVSPSDKPHEYTNPQTSTFCELIGIDNKFEISEEEREKRMDQGPRPVDRNFSRGGRGGGRSSKDGGSTGRGRGGYNVNRLQLNGACAGSKELQTLRFLLGALIPFRAIAQTQGILSGGGNRARWWLDRHKLVEKMSAFVRVSGRPNTNFLVGYPGISATLPRIEGTVEIRPNAGITAPAHVSLVTVSLQRRETIHPSAESITKKHLAAPRKEITDIVGKEMLLFRCPAGKEYEEIMSMDLPFVIFIPFGRGAQETARRVPPASLQLPKRSAETYYEMVVLLQQGHSEQKKYAFPVPIARYDTLSTFGMYNKPEVGEARSDSLLTLSITLPRWSYGPLDPVSVRVKLSPNLDWMSRARKVTIQKLTYGINEEVIYNHEGDEPQRKVKSMKRKTEVIGIKVPESGHSVNLGLLFPSKEMRDGDGIIPRGKAAFPNFAVQSFTTTAGLYKVEYYLYVKAHLSGAKDIELKQPIVVCPLDHASCKAEMDAIEQAAKDAAHVNAENPMLPLATIIRAGFALLYQDLTSLYHNLQLQLRLYPDLLSQARLYLELHDLDLDLDPDLRLLELLGLHPLPTLALAANHPRLEANPEVPTSETV</sequence>
<dbReference type="SUPFAM" id="SSF56300">
    <property type="entry name" value="Metallo-dependent phosphatases"/>
    <property type="match status" value="1"/>
</dbReference>
<feature type="compositionally biased region" description="Gly residues" evidence="11">
    <location>
        <begin position="796"/>
        <end position="816"/>
    </location>
</feature>
<name>U1GA39_ENDPU</name>
<dbReference type="eggNOG" id="KOG2863">
    <property type="taxonomic scope" value="Eukaryota"/>
</dbReference>
<protein>
    <recommendedName>
        <fullName evidence="16">Lariat debranching enzyme C-terminal domain-containing protein</fullName>
    </recommendedName>
</protein>
<evidence type="ECO:0000313" key="14">
    <source>
        <dbReference type="EMBL" id="ERF74372.1"/>
    </source>
</evidence>
<feature type="compositionally biased region" description="Polar residues" evidence="11">
    <location>
        <begin position="279"/>
        <end position="301"/>
    </location>
</feature>
<evidence type="ECO:0008006" key="16">
    <source>
        <dbReference type="Google" id="ProtNLM"/>
    </source>
</evidence>
<dbReference type="GO" id="GO:0046872">
    <property type="term" value="F:metal ion binding"/>
    <property type="evidence" value="ECO:0007669"/>
    <property type="project" value="UniProtKB-KW"/>
</dbReference>
<dbReference type="EMBL" id="KE720882">
    <property type="protein sequence ID" value="ERF74372.1"/>
    <property type="molecule type" value="Genomic_DNA"/>
</dbReference>
<feature type="compositionally biased region" description="Basic and acidic residues" evidence="11">
    <location>
        <begin position="776"/>
        <end position="793"/>
    </location>
</feature>
<dbReference type="Pfam" id="PF05011">
    <property type="entry name" value="DBR1"/>
    <property type="match status" value="1"/>
</dbReference>
<evidence type="ECO:0000256" key="5">
    <source>
        <dbReference type="ARBA" id="ARBA00022801"/>
    </source>
</evidence>
<evidence type="ECO:0000256" key="7">
    <source>
        <dbReference type="ARBA" id="ARBA00023004"/>
    </source>
</evidence>